<evidence type="ECO:0008006" key="5">
    <source>
        <dbReference type="Google" id="ProtNLM"/>
    </source>
</evidence>
<organism evidence="3 4">
    <name type="scientific">Streptomyces finlayi</name>
    <dbReference type="NCBI Taxonomy" id="67296"/>
    <lineage>
        <taxon>Bacteria</taxon>
        <taxon>Bacillati</taxon>
        <taxon>Actinomycetota</taxon>
        <taxon>Actinomycetes</taxon>
        <taxon>Kitasatosporales</taxon>
        <taxon>Streptomycetaceae</taxon>
        <taxon>Streptomyces</taxon>
    </lineage>
</organism>
<feature type="chain" id="PRO_5037918896" description="Secreted protein" evidence="2">
    <location>
        <begin position="28"/>
        <end position="66"/>
    </location>
</feature>
<feature type="signal peptide" evidence="2">
    <location>
        <begin position="1"/>
        <end position="27"/>
    </location>
</feature>
<reference evidence="3" key="2">
    <citation type="submission" date="2020-09" db="EMBL/GenBank/DDBJ databases">
        <authorList>
            <person name="Sun Q."/>
            <person name="Ohkuma M."/>
        </authorList>
    </citation>
    <scope>NUCLEOTIDE SEQUENCE</scope>
    <source>
        <strain evidence="3">JCM 4637</strain>
    </source>
</reference>
<evidence type="ECO:0000256" key="1">
    <source>
        <dbReference type="SAM" id="MobiDB-lite"/>
    </source>
</evidence>
<evidence type="ECO:0000313" key="4">
    <source>
        <dbReference type="Proteomes" id="UP000638353"/>
    </source>
</evidence>
<dbReference type="Proteomes" id="UP000638353">
    <property type="component" value="Unassembled WGS sequence"/>
</dbReference>
<feature type="region of interest" description="Disordered" evidence="1">
    <location>
        <begin position="33"/>
        <end position="66"/>
    </location>
</feature>
<feature type="compositionally biased region" description="Polar residues" evidence="1">
    <location>
        <begin position="48"/>
        <end position="58"/>
    </location>
</feature>
<dbReference type="RefSeq" id="WP_189825223.1">
    <property type="nucleotide sequence ID" value="NZ_BMVC01000010.1"/>
</dbReference>
<name>A0A918X178_9ACTN</name>
<proteinExistence type="predicted"/>
<comment type="caution">
    <text evidence="3">The sequence shown here is derived from an EMBL/GenBank/DDBJ whole genome shotgun (WGS) entry which is preliminary data.</text>
</comment>
<evidence type="ECO:0000313" key="3">
    <source>
        <dbReference type="EMBL" id="GHD02872.1"/>
    </source>
</evidence>
<sequence>MTRAKKILVTAAMVAAAAAVGTSPALADAHATVAPQDAHATSTDDLHATSTTNDLHATSTDDAHAS</sequence>
<gene>
    <name evidence="3" type="ORF">GCM10010334_49940</name>
</gene>
<reference evidence="3" key="1">
    <citation type="journal article" date="2014" name="Int. J. Syst. Evol. Microbiol.">
        <title>Complete genome sequence of Corynebacterium casei LMG S-19264T (=DSM 44701T), isolated from a smear-ripened cheese.</title>
        <authorList>
            <consortium name="US DOE Joint Genome Institute (JGI-PGF)"/>
            <person name="Walter F."/>
            <person name="Albersmeier A."/>
            <person name="Kalinowski J."/>
            <person name="Ruckert C."/>
        </authorList>
    </citation>
    <scope>NUCLEOTIDE SEQUENCE</scope>
    <source>
        <strain evidence="3">JCM 4637</strain>
    </source>
</reference>
<evidence type="ECO:0000256" key="2">
    <source>
        <dbReference type="SAM" id="SignalP"/>
    </source>
</evidence>
<keyword evidence="2" id="KW-0732">Signal</keyword>
<accession>A0A918X178</accession>
<dbReference type="EMBL" id="BMVC01000010">
    <property type="protein sequence ID" value="GHD02872.1"/>
    <property type="molecule type" value="Genomic_DNA"/>
</dbReference>
<protein>
    <recommendedName>
        <fullName evidence="5">Secreted protein</fullName>
    </recommendedName>
</protein>
<dbReference type="AlphaFoldDB" id="A0A918X178"/>